<comment type="caution">
    <text evidence="5">The sequence shown here is derived from an EMBL/GenBank/DDBJ whole genome shotgun (WGS) entry which is preliminary data.</text>
</comment>
<name>A0A512M3L6_9BACT</name>
<dbReference type="InterPro" id="IPR022655">
    <property type="entry name" value="DUF1553"/>
</dbReference>
<evidence type="ECO:0000313" key="5">
    <source>
        <dbReference type="EMBL" id="GEP41330.1"/>
    </source>
</evidence>
<protein>
    <recommendedName>
        <fullName evidence="7">DUF1553 domain-containing protein</fullName>
    </recommendedName>
</protein>
<dbReference type="Pfam" id="PF07583">
    <property type="entry name" value="PSCyt2"/>
    <property type="match status" value="1"/>
</dbReference>
<dbReference type="RefSeq" id="WP_170266552.1">
    <property type="nucleotide sequence ID" value="NZ_BKAG01000003.1"/>
</dbReference>
<evidence type="ECO:0000313" key="6">
    <source>
        <dbReference type="Proteomes" id="UP000321577"/>
    </source>
</evidence>
<evidence type="ECO:0000259" key="3">
    <source>
        <dbReference type="Pfam" id="PF07583"/>
    </source>
</evidence>
<dbReference type="PANTHER" id="PTHR35889:SF3">
    <property type="entry name" value="F-BOX DOMAIN-CONTAINING PROTEIN"/>
    <property type="match status" value="1"/>
</dbReference>
<gene>
    <name evidence="5" type="ORF">BGE01nite_06210</name>
</gene>
<evidence type="ECO:0000256" key="1">
    <source>
        <dbReference type="SAM" id="MobiDB-lite"/>
    </source>
</evidence>
<dbReference type="InterPro" id="IPR011444">
    <property type="entry name" value="DUF1549"/>
</dbReference>
<accession>A0A512M3L6</accession>
<evidence type="ECO:0000256" key="2">
    <source>
        <dbReference type="SAM" id="SignalP"/>
    </source>
</evidence>
<feature type="signal peptide" evidence="2">
    <location>
        <begin position="1"/>
        <end position="26"/>
    </location>
</feature>
<feature type="domain" description="DUF1553" evidence="4">
    <location>
        <begin position="371"/>
        <end position="608"/>
    </location>
</feature>
<evidence type="ECO:0008006" key="7">
    <source>
        <dbReference type="Google" id="ProtNLM"/>
    </source>
</evidence>
<evidence type="ECO:0000259" key="4">
    <source>
        <dbReference type="Pfam" id="PF07587"/>
    </source>
</evidence>
<feature type="compositionally biased region" description="Basic and acidic residues" evidence="1">
    <location>
        <begin position="335"/>
        <end position="345"/>
    </location>
</feature>
<dbReference type="AlphaFoldDB" id="A0A512M3L6"/>
<dbReference type="Proteomes" id="UP000321577">
    <property type="component" value="Unassembled WGS sequence"/>
</dbReference>
<feature type="domain" description="DUF1549" evidence="3">
    <location>
        <begin position="51"/>
        <end position="250"/>
    </location>
</feature>
<dbReference type="PANTHER" id="PTHR35889">
    <property type="entry name" value="CYCLOINULO-OLIGOSACCHARIDE FRUCTANOTRANSFERASE-RELATED"/>
    <property type="match status" value="1"/>
</dbReference>
<organism evidence="5 6">
    <name type="scientific">Brevifollis gellanilyticus</name>
    <dbReference type="NCBI Taxonomy" id="748831"/>
    <lineage>
        <taxon>Bacteria</taxon>
        <taxon>Pseudomonadati</taxon>
        <taxon>Verrucomicrobiota</taxon>
        <taxon>Verrucomicrobiia</taxon>
        <taxon>Verrucomicrobiales</taxon>
        <taxon>Verrucomicrobiaceae</taxon>
    </lineage>
</organism>
<sequence>MAASSRLSLTPVLLALLGVVAQPCAASEEKAPAGPHWAFIAPVKPEGARSIDQLLAKARREHGLVPQAPVEPSLWLRRVYLDLAGLPPTLEELKAFSASDSPATRRRIIDQLLSSPHHGERWGRHLMDVWRYSDWYGLGAQLRYSQKHMWHWRDWIVESLNEDKGYDVMVQQMLAGDEIAPEDPQVLRATGFLARNYYLFNRTTWLDDVIEHTSKAFLGLTMNCVKCHTHKYDPIQHEEYYAMRAIFEPYHVRLDALPGQSDLEKDGLPRAYDLHLDRVTNIHLKGDEKNLDTSHAVVPAVPAAIAFRPLEIVPVKLSPTAAQSQRGKAKVPVGDAKKKETREVSSLKALDGPDETEKTRFLPFPVQSTGRRSAFAKWITDRQNPLTARVIVNHLWLRHFGQALSANVFDFGRQAKKPPLQDVLDFLAIELMENGWSLKHIHRLIVTSDAYAMSSSNAQAADVNRERDKENEYLWRMNPVRLDAQILRDSLLHLSGTLDPRLGGPTLDPTTGEKLRRRSLYFNQTRDESNLFLEMFDNANVLDCYRRAESIVPQQALALMNAQTSLSSAAIIAKHFHQPEDEAFVRTAFEALLATAPNQEEVQICLEALHELGTGEKARTAFIHTLLNHHDFITVR</sequence>
<keyword evidence="2" id="KW-0732">Signal</keyword>
<proteinExistence type="predicted"/>
<dbReference type="Pfam" id="PF07587">
    <property type="entry name" value="PSD1"/>
    <property type="match status" value="1"/>
</dbReference>
<keyword evidence="6" id="KW-1185">Reference proteome</keyword>
<feature type="chain" id="PRO_5021957277" description="DUF1553 domain-containing protein" evidence="2">
    <location>
        <begin position="27"/>
        <end position="636"/>
    </location>
</feature>
<reference evidence="5 6" key="1">
    <citation type="submission" date="2019-07" db="EMBL/GenBank/DDBJ databases">
        <title>Whole genome shotgun sequence of Brevifollis gellanilyticus NBRC 108608.</title>
        <authorList>
            <person name="Hosoyama A."/>
            <person name="Uohara A."/>
            <person name="Ohji S."/>
            <person name="Ichikawa N."/>
        </authorList>
    </citation>
    <scope>NUCLEOTIDE SEQUENCE [LARGE SCALE GENOMIC DNA]</scope>
    <source>
        <strain evidence="5 6">NBRC 108608</strain>
    </source>
</reference>
<feature type="region of interest" description="Disordered" evidence="1">
    <location>
        <begin position="324"/>
        <end position="348"/>
    </location>
</feature>
<dbReference type="EMBL" id="BKAG01000003">
    <property type="protein sequence ID" value="GEP41330.1"/>
    <property type="molecule type" value="Genomic_DNA"/>
</dbReference>